<dbReference type="STRING" id="516051.VC82_854"/>
<accession>A0A0D5YRG4</accession>
<dbReference type="KEGG" id="mlt:VC82_854"/>
<protein>
    <submittedName>
        <fullName evidence="1">Ribonuclease HII</fullName>
    </submittedName>
</protein>
<dbReference type="EMBL" id="CP011071">
    <property type="protein sequence ID" value="AKA34509.1"/>
    <property type="molecule type" value="Genomic_DNA"/>
</dbReference>
<keyword evidence="2" id="KW-1185">Reference proteome</keyword>
<dbReference type="HOGENOM" id="CLU_016839_0_0_10"/>
<dbReference type="PROSITE" id="PS51257">
    <property type="entry name" value="PROKAR_LIPOPROTEIN"/>
    <property type="match status" value="1"/>
</dbReference>
<dbReference type="RefSeq" id="WP_245615975.1">
    <property type="nucleotide sequence ID" value="NZ_CP011071.1"/>
</dbReference>
<organism evidence="1 2">
    <name type="scientific">Flagellimonas lutaonensis</name>
    <dbReference type="NCBI Taxonomy" id="516051"/>
    <lineage>
        <taxon>Bacteria</taxon>
        <taxon>Pseudomonadati</taxon>
        <taxon>Bacteroidota</taxon>
        <taxon>Flavobacteriia</taxon>
        <taxon>Flavobacteriales</taxon>
        <taxon>Flavobacteriaceae</taxon>
        <taxon>Flagellimonas</taxon>
    </lineage>
</organism>
<name>A0A0D5YRG4_9FLAO</name>
<gene>
    <name evidence="1" type="ORF">VC82_854</name>
</gene>
<dbReference type="AlphaFoldDB" id="A0A0D5YRG4"/>
<sequence>MMRLRALLITILIVVGSCSPEKKASDPLLGHLPPNAALLIKINDFTGFKSQLKNQTFLSAIKSTGLYNAISNTCGGLDYLNIGPEALLSFYEVGKERFEFILATNQGAINFNLDDIGDKTIETLQYEGATIKHYAVGDSNFFMLEQDGKTIVSSSQLLIENIVRLKGKSQLPKQLVKLYTNADKNKTANFFFNLSEVAPLIVSQLKNKDVENVQRFADHAYLDLEASQDFLGLRGVTMASDSLPNWVNLFQGTTPLSNRTAAIAPLTANAILSFTFNDYARFATNQNDYLDRTHSLDTLFNAVEEIGVVFMPSKKAVVLNTFGTENLSGFINSNKVGTADYQGREIIQLGSTNWLSEAFNPLVNNFEAQFCTVIENAFVFGQDIETIQTLISNYASGASFDKSTTYKTALQYLANESSMLFVSTGTGIEEFLTEEFEAALAKDLKNAKLDEYSFAAQLVADDDFFHTNFFIAKIEKAKTANSVSPLFTLQLDTDLATDPQFVKNHRTNKQEIVVQDQDNFLYLISTDGKVLWKKQLEGRVQGRIHQVDLYRNGKLQLAFTTNNQFLILDRNGEIVEPFNKTYEGGNLNGLAVFDYDGRKDYRFVVTQGTKVYMYNRKGDIVNGFKYTETESPVIAPPKHFRIGKKDYLVFQLENGQLKIRHRAGQDRIKVSQKIDFSNNKVFLYKNKFSVTDKKGILYQVASNGKLTTTNFNLSADHGMFATSKTLALMNDNELSIKGKKVALELGVYTAPKIFYIYDKIYVSITDLQSQKIYLFDSQARPMANFPVFGSSPIDLADIDNDRKLELVAKNQENSLIVYNLN</sequence>
<reference evidence="1 2" key="1">
    <citation type="submission" date="2015-03" db="EMBL/GenBank/DDBJ databases">
        <title>Complete genome sequence of Muricauda lutaonensis CC-HSB-11T, isolated from a coastal hot spring.</title>
        <authorList>
            <person name="Kim K.M."/>
        </authorList>
    </citation>
    <scope>NUCLEOTIDE SEQUENCE [LARGE SCALE GENOMIC DNA]</scope>
    <source>
        <strain evidence="1 2">CC-HSB-11</strain>
    </source>
</reference>
<evidence type="ECO:0000313" key="2">
    <source>
        <dbReference type="Proteomes" id="UP000032726"/>
    </source>
</evidence>
<evidence type="ECO:0000313" key="1">
    <source>
        <dbReference type="EMBL" id="AKA34509.1"/>
    </source>
</evidence>
<dbReference type="InterPro" id="IPR015943">
    <property type="entry name" value="WD40/YVTN_repeat-like_dom_sf"/>
</dbReference>
<proteinExistence type="predicted"/>
<dbReference type="PATRIC" id="fig|516051.4.peg.884"/>
<dbReference type="SUPFAM" id="SSF63829">
    <property type="entry name" value="Calcium-dependent phosphotriesterase"/>
    <property type="match status" value="1"/>
</dbReference>
<dbReference type="Proteomes" id="UP000032726">
    <property type="component" value="Chromosome"/>
</dbReference>
<dbReference type="Gene3D" id="2.130.10.10">
    <property type="entry name" value="YVTN repeat-like/Quinoprotein amine dehydrogenase"/>
    <property type="match status" value="1"/>
</dbReference>